<gene>
    <name evidence="2" type="ORF">GCM10007876_13070</name>
</gene>
<dbReference type="RefSeq" id="WP_284380212.1">
    <property type="nucleotide sequence ID" value="NZ_BSNM01000009.1"/>
</dbReference>
<sequence>MMYKNRIFYSFFLLLFLASVNPSALSAPLDGLHFIGETGMQGSTADQDGDDELSFTNGMFSSSGCVEWGFSPSVYTAEETADGIQFMSTSLSDDHGKIVWEGTVRGKNIETTFTWTKERWWWSDAHQVKWFKGKLKE</sequence>
<evidence type="ECO:0000256" key="1">
    <source>
        <dbReference type="SAM" id="SignalP"/>
    </source>
</evidence>
<name>A0AA37S9R7_9GAMM</name>
<dbReference type="Proteomes" id="UP001161389">
    <property type="component" value="Unassembled WGS sequence"/>
</dbReference>
<evidence type="ECO:0000313" key="2">
    <source>
        <dbReference type="EMBL" id="GLQ30828.1"/>
    </source>
</evidence>
<reference evidence="2" key="1">
    <citation type="journal article" date="2014" name="Int. J. Syst. Evol. Microbiol.">
        <title>Complete genome sequence of Corynebacterium casei LMG S-19264T (=DSM 44701T), isolated from a smear-ripened cheese.</title>
        <authorList>
            <consortium name="US DOE Joint Genome Institute (JGI-PGF)"/>
            <person name="Walter F."/>
            <person name="Albersmeier A."/>
            <person name="Kalinowski J."/>
            <person name="Ruckert C."/>
        </authorList>
    </citation>
    <scope>NUCLEOTIDE SEQUENCE</scope>
    <source>
        <strain evidence="2">NBRC 110071</strain>
    </source>
</reference>
<dbReference type="EMBL" id="BSNM01000009">
    <property type="protein sequence ID" value="GLQ30828.1"/>
    <property type="molecule type" value="Genomic_DNA"/>
</dbReference>
<accession>A0AA37S9R7</accession>
<feature type="chain" id="PRO_5041297040" description="Avidin" evidence="1">
    <location>
        <begin position="27"/>
        <end position="137"/>
    </location>
</feature>
<feature type="signal peptide" evidence="1">
    <location>
        <begin position="1"/>
        <end position="26"/>
    </location>
</feature>
<comment type="caution">
    <text evidence="2">The sequence shown here is derived from an EMBL/GenBank/DDBJ whole genome shotgun (WGS) entry which is preliminary data.</text>
</comment>
<organism evidence="2 3">
    <name type="scientific">Litoribrevibacter albus</name>
    <dbReference type="NCBI Taxonomy" id="1473156"/>
    <lineage>
        <taxon>Bacteria</taxon>
        <taxon>Pseudomonadati</taxon>
        <taxon>Pseudomonadota</taxon>
        <taxon>Gammaproteobacteria</taxon>
        <taxon>Oceanospirillales</taxon>
        <taxon>Oceanospirillaceae</taxon>
        <taxon>Litoribrevibacter</taxon>
    </lineage>
</organism>
<reference evidence="2" key="2">
    <citation type="submission" date="2023-01" db="EMBL/GenBank/DDBJ databases">
        <title>Draft genome sequence of Litoribrevibacter albus strain NBRC 110071.</title>
        <authorList>
            <person name="Sun Q."/>
            <person name="Mori K."/>
        </authorList>
    </citation>
    <scope>NUCLEOTIDE SEQUENCE</scope>
    <source>
        <strain evidence="2">NBRC 110071</strain>
    </source>
</reference>
<keyword evidence="1" id="KW-0732">Signal</keyword>
<protein>
    <recommendedName>
        <fullName evidence="4">Avidin</fullName>
    </recommendedName>
</protein>
<evidence type="ECO:0008006" key="4">
    <source>
        <dbReference type="Google" id="ProtNLM"/>
    </source>
</evidence>
<dbReference type="AlphaFoldDB" id="A0AA37S9R7"/>
<proteinExistence type="predicted"/>
<keyword evidence="3" id="KW-1185">Reference proteome</keyword>
<evidence type="ECO:0000313" key="3">
    <source>
        <dbReference type="Proteomes" id="UP001161389"/>
    </source>
</evidence>